<evidence type="ECO:0000313" key="1">
    <source>
        <dbReference type="EMBL" id="TMS59887.1"/>
    </source>
</evidence>
<sequence length="107" mass="11663">MKIIFWIIRLALFGLLFLLALRNTGEVTLELFMGAQWHAPLILILLATFVVGMLAGLLALLPRLMRLRMQVSQLRKAQVPAPAAATPAASAPMVAEPTPLHFPGPKV</sequence>
<comment type="caution">
    <text evidence="1">The sequence shown here is derived from an EMBL/GenBank/DDBJ whole genome shotgun (WGS) entry which is preliminary data.</text>
</comment>
<protein>
    <submittedName>
        <fullName evidence="1">LapA family protein</fullName>
    </submittedName>
</protein>
<dbReference type="Proteomes" id="UP000004277">
    <property type="component" value="Unassembled WGS sequence"/>
</dbReference>
<organism evidence="1 2">
    <name type="scientific">Imbroritus primus</name>
    <dbReference type="NCBI Taxonomy" id="3058603"/>
    <lineage>
        <taxon>Bacteria</taxon>
        <taxon>Pseudomonadati</taxon>
        <taxon>Pseudomonadota</taxon>
        <taxon>Betaproteobacteria</taxon>
        <taxon>Burkholderiales</taxon>
        <taxon>Burkholderiaceae</taxon>
        <taxon>Imbroritus</taxon>
    </lineage>
</organism>
<gene>
    <name evidence="1" type="ORF">MW7_000120</name>
</gene>
<dbReference type="EMBL" id="AKCV02000001">
    <property type="protein sequence ID" value="TMS59887.1"/>
    <property type="molecule type" value="Genomic_DNA"/>
</dbReference>
<evidence type="ECO:0000313" key="2">
    <source>
        <dbReference type="Proteomes" id="UP000004277"/>
    </source>
</evidence>
<keyword evidence="2" id="KW-1185">Reference proteome</keyword>
<name>A0ACD3SUV1_9BURK</name>
<proteinExistence type="predicted"/>
<accession>A0ACD3SUV1</accession>
<reference evidence="1" key="1">
    <citation type="submission" date="2019-05" db="EMBL/GenBank/DDBJ databases">
        <title>Revised genome assembly of Burkholderiaceae (previously Ralstonia) sp. PBA.</title>
        <authorList>
            <person name="Gan H.M."/>
        </authorList>
    </citation>
    <scope>NUCLEOTIDE SEQUENCE</scope>
    <source>
        <strain evidence="1">PBA</strain>
    </source>
</reference>